<protein>
    <recommendedName>
        <fullName evidence="3">Nucleotidyl transferase AbiEii/AbiGii toxin family protein</fullName>
    </recommendedName>
</protein>
<proteinExistence type="predicted"/>
<dbReference type="OrthoDB" id="5175769at2"/>
<dbReference type="Proteomes" id="UP000275069">
    <property type="component" value="Chromosome"/>
</dbReference>
<sequence>MGDDDMLPAWQTVAELSRTDVARDLVLVGGLMVHAHAARGGVIAPRSTNDADFLVNYVTARSTLIGARSSLAGLGFKLDGDGVYAYRWLHEDGRKVDVMVPEHSLPPAARLSRRPALEVPAGRQAIQRRDTYRIQFNLGVGIEIGVPDELGALVAKAAAFLVDQRDRERHLGDSATLLASVTDASALDYASLNKSDKRRLHAMHKQLADGSHAGWAVLEEADRAHGRFNLDVIAAAAGV</sequence>
<dbReference type="RefSeq" id="WP_120789739.1">
    <property type="nucleotide sequence ID" value="NZ_CP032624.1"/>
</dbReference>
<evidence type="ECO:0000313" key="2">
    <source>
        <dbReference type="Proteomes" id="UP000275069"/>
    </source>
</evidence>
<dbReference type="EMBL" id="CP032624">
    <property type="protein sequence ID" value="AYG04209.1"/>
    <property type="molecule type" value="Genomic_DNA"/>
</dbReference>
<dbReference type="KEGG" id="gry:D7I44_12155"/>
<dbReference type="AlphaFoldDB" id="A0A387BT25"/>
<gene>
    <name evidence="1" type="ORF">D7I44_12155</name>
</gene>
<organism evidence="1 2">
    <name type="scientific">Gryllotalpicola protaetiae</name>
    <dbReference type="NCBI Taxonomy" id="2419771"/>
    <lineage>
        <taxon>Bacteria</taxon>
        <taxon>Bacillati</taxon>
        <taxon>Actinomycetota</taxon>
        <taxon>Actinomycetes</taxon>
        <taxon>Micrococcales</taxon>
        <taxon>Microbacteriaceae</taxon>
        <taxon>Gryllotalpicola</taxon>
    </lineage>
</organism>
<reference evidence="1 2" key="1">
    <citation type="submission" date="2018-09" db="EMBL/GenBank/DDBJ databases">
        <title>Genome sequencing of strain 2DFW10M-5.</title>
        <authorList>
            <person name="Heo J."/>
            <person name="Kim S.-J."/>
            <person name="Kwon S.-W."/>
        </authorList>
    </citation>
    <scope>NUCLEOTIDE SEQUENCE [LARGE SCALE GENOMIC DNA]</scope>
    <source>
        <strain evidence="1 2">2DFW10M-5</strain>
    </source>
</reference>
<evidence type="ECO:0008006" key="3">
    <source>
        <dbReference type="Google" id="ProtNLM"/>
    </source>
</evidence>
<name>A0A387BT25_9MICO</name>
<evidence type="ECO:0000313" key="1">
    <source>
        <dbReference type="EMBL" id="AYG04209.1"/>
    </source>
</evidence>
<keyword evidence="2" id="KW-1185">Reference proteome</keyword>
<accession>A0A387BT25</accession>